<keyword evidence="1" id="KW-0732">Signal</keyword>
<dbReference type="AlphaFoldDB" id="A0AAE0HIY5"/>
<dbReference type="GeneID" id="87839293"/>
<protein>
    <submittedName>
        <fullName evidence="2">Uncharacterized protein</fullName>
    </submittedName>
</protein>
<evidence type="ECO:0000256" key="1">
    <source>
        <dbReference type="SAM" id="SignalP"/>
    </source>
</evidence>
<proteinExistence type="predicted"/>
<sequence>MLNPLRNPLTLLTTLTTTLTLTTALRAPTLLEPWQITRLSTHSPSGYPGGHPYSRLRFTIHDPNTIVLGTTNFGDADFTPTSANCTVWWMSYEADPREGGWMNTCGETAAGGGGLQGKWMFEVVEGTGEGGVTTDFGVRVALEEAVTLAQGSVVKLRFQGEAAFRVGGNMAGSCGGSSVCNWGLKEEDSPVLVKQELIEMVCVSGTCEDEDVE</sequence>
<reference evidence="2" key="2">
    <citation type="submission" date="2023-06" db="EMBL/GenBank/DDBJ databases">
        <authorList>
            <consortium name="Lawrence Berkeley National Laboratory"/>
            <person name="Haridas S."/>
            <person name="Hensen N."/>
            <person name="Bonometti L."/>
            <person name="Westerberg I."/>
            <person name="Brannstrom I.O."/>
            <person name="Guillou S."/>
            <person name="Cros-Aarteil S."/>
            <person name="Calhoun S."/>
            <person name="Kuo A."/>
            <person name="Mondo S."/>
            <person name="Pangilinan J."/>
            <person name="Riley R."/>
            <person name="Labutti K."/>
            <person name="Andreopoulos B."/>
            <person name="Lipzen A."/>
            <person name="Chen C."/>
            <person name="Yanf M."/>
            <person name="Daum C."/>
            <person name="Ng V."/>
            <person name="Clum A."/>
            <person name="Steindorff A."/>
            <person name="Ohm R."/>
            <person name="Martin F."/>
            <person name="Silar P."/>
            <person name="Natvig D."/>
            <person name="Lalanne C."/>
            <person name="Gautier V."/>
            <person name="Ament-Velasquez S.L."/>
            <person name="Kruys A."/>
            <person name="Hutchinson M.I."/>
            <person name="Powell A.J."/>
            <person name="Barry K."/>
            <person name="Miller A.N."/>
            <person name="Grigoriev I.V."/>
            <person name="Debuchy R."/>
            <person name="Gladieux P."/>
            <person name="Thoren M.H."/>
            <person name="Johannesson H."/>
        </authorList>
    </citation>
    <scope>NUCLEOTIDE SEQUENCE</scope>
    <source>
        <strain evidence="2">CBS 168.71</strain>
    </source>
</reference>
<feature type="chain" id="PRO_5041936954" evidence="1">
    <location>
        <begin position="25"/>
        <end position="213"/>
    </location>
</feature>
<feature type="signal peptide" evidence="1">
    <location>
        <begin position="1"/>
        <end position="24"/>
    </location>
</feature>
<keyword evidence="3" id="KW-1185">Reference proteome</keyword>
<organism evidence="2 3">
    <name type="scientific">Chaetomium fimeti</name>
    <dbReference type="NCBI Taxonomy" id="1854472"/>
    <lineage>
        <taxon>Eukaryota</taxon>
        <taxon>Fungi</taxon>
        <taxon>Dikarya</taxon>
        <taxon>Ascomycota</taxon>
        <taxon>Pezizomycotina</taxon>
        <taxon>Sordariomycetes</taxon>
        <taxon>Sordariomycetidae</taxon>
        <taxon>Sordariales</taxon>
        <taxon>Chaetomiaceae</taxon>
        <taxon>Chaetomium</taxon>
    </lineage>
</organism>
<accession>A0AAE0HIY5</accession>
<gene>
    <name evidence="2" type="ORF">B0H64DRAFT_374550</name>
</gene>
<dbReference type="Proteomes" id="UP001278766">
    <property type="component" value="Unassembled WGS sequence"/>
</dbReference>
<name>A0AAE0HIY5_9PEZI</name>
<comment type="caution">
    <text evidence="2">The sequence shown here is derived from an EMBL/GenBank/DDBJ whole genome shotgun (WGS) entry which is preliminary data.</text>
</comment>
<evidence type="ECO:0000313" key="3">
    <source>
        <dbReference type="Proteomes" id="UP001278766"/>
    </source>
</evidence>
<dbReference type="EMBL" id="JAUEPN010000004">
    <property type="protein sequence ID" value="KAK3296466.1"/>
    <property type="molecule type" value="Genomic_DNA"/>
</dbReference>
<evidence type="ECO:0000313" key="2">
    <source>
        <dbReference type="EMBL" id="KAK3296466.1"/>
    </source>
</evidence>
<reference evidence="2" key="1">
    <citation type="journal article" date="2023" name="Mol. Phylogenet. Evol.">
        <title>Genome-scale phylogeny and comparative genomics of the fungal order Sordariales.</title>
        <authorList>
            <person name="Hensen N."/>
            <person name="Bonometti L."/>
            <person name="Westerberg I."/>
            <person name="Brannstrom I.O."/>
            <person name="Guillou S."/>
            <person name="Cros-Aarteil S."/>
            <person name="Calhoun S."/>
            <person name="Haridas S."/>
            <person name="Kuo A."/>
            <person name="Mondo S."/>
            <person name="Pangilinan J."/>
            <person name="Riley R."/>
            <person name="LaButti K."/>
            <person name="Andreopoulos B."/>
            <person name="Lipzen A."/>
            <person name="Chen C."/>
            <person name="Yan M."/>
            <person name="Daum C."/>
            <person name="Ng V."/>
            <person name="Clum A."/>
            <person name="Steindorff A."/>
            <person name="Ohm R.A."/>
            <person name="Martin F."/>
            <person name="Silar P."/>
            <person name="Natvig D.O."/>
            <person name="Lalanne C."/>
            <person name="Gautier V."/>
            <person name="Ament-Velasquez S.L."/>
            <person name="Kruys A."/>
            <person name="Hutchinson M.I."/>
            <person name="Powell A.J."/>
            <person name="Barry K."/>
            <person name="Miller A.N."/>
            <person name="Grigoriev I.V."/>
            <person name="Debuchy R."/>
            <person name="Gladieux P."/>
            <person name="Hiltunen Thoren M."/>
            <person name="Johannesson H."/>
        </authorList>
    </citation>
    <scope>NUCLEOTIDE SEQUENCE</scope>
    <source>
        <strain evidence="2">CBS 168.71</strain>
    </source>
</reference>
<dbReference type="RefSeq" id="XP_062659980.1">
    <property type="nucleotide sequence ID" value="XM_062802345.1"/>
</dbReference>